<dbReference type="EMBL" id="JACLAW010000008">
    <property type="protein sequence ID" value="MBC2666285.1"/>
    <property type="molecule type" value="Genomic_DNA"/>
</dbReference>
<organism evidence="3 4">
    <name type="scientific">Novosphingobium flavum</name>
    <dbReference type="NCBI Taxonomy" id="1778672"/>
    <lineage>
        <taxon>Bacteria</taxon>
        <taxon>Pseudomonadati</taxon>
        <taxon>Pseudomonadota</taxon>
        <taxon>Alphaproteobacteria</taxon>
        <taxon>Sphingomonadales</taxon>
        <taxon>Sphingomonadaceae</taxon>
        <taxon>Novosphingobium</taxon>
    </lineage>
</organism>
<keyword evidence="1" id="KW-0812">Transmembrane</keyword>
<dbReference type="Pfam" id="PF07811">
    <property type="entry name" value="TadE"/>
    <property type="match status" value="1"/>
</dbReference>
<keyword evidence="4" id="KW-1185">Reference proteome</keyword>
<dbReference type="Proteomes" id="UP000566813">
    <property type="component" value="Unassembled WGS sequence"/>
</dbReference>
<feature type="transmembrane region" description="Helical" evidence="1">
    <location>
        <begin position="21"/>
        <end position="46"/>
    </location>
</feature>
<dbReference type="InterPro" id="IPR012495">
    <property type="entry name" value="TadE-like_dom"/>
</dbReference>
<evidence type="ECO:0000256" key="1">
    <source>
        <dbReference type="SAM" id="Phobius"/>
    </source>
</evidence>
<evidence type="ECO:0000313" key="4">
    <source>
        <dbReference type="Proteomes" id="UP000566813"/>
    </source>
</evidence>
<keyword evidence="1" id="KW-0472">Membrane</keyword>
<name>A0A7X1KMH2_9SPHN</name>
<dbReference type="RefSeq" id="WP_185664576.1">
    <property type="nucleotide sequence ID" value="NZ_JACLAW010000008.1"/>
</dbReference>
<sequence>MADPVKRFLSAFWRDCRGAAAVETALVSLLLVTLMAQALDFGWYAYCALQVRMAAQAAVAQAAINCNTAAKLPATTNCSGVTTAMTTAAQQVSLGTGITLGTTAEQYYCRDGNTLRAMGATKPANCSPYSTDTPADFITQTVNYTFAPIFPGLSVVSGYAGVIHSTAWMRLS</sequence>
<keyword evidence="1" id="KW-1133">Transmembrane helix</keyword>
<accession>A0A7X1KMH2</accession>
<evidence type="ECO:0000313" key="3">
    <source>
        <dbReference type="EMBL" id="MBC2666285.1"/>
    </source>
</evidence>
<proteinExistence type="predicted"/>
<comment type="caution">
    <text evidence="3">The sequence shown here is derived from an EMBL/GenBank/DDBJ whole genome shotgun (WGS) entry which is preliminary data.</text>
</comment>
<feature type="domain" description="TadE-like" evidence="2">
    <location>
        <begin position="18"/>
        <end position="59"/>
    </location>
</feature>
<protein>
    <submittedName>
        <fullName evidence="3">Pilus assembly protein</fullName>
    </submittedName>
</protein>
<evidence type="ECO:0000259" key="2">
    <source>
        <dbReference type="Pfam" id="PF07811"/>
    </source>
</evidence>
<dbReference type="AlphaFoldDB" id="A0A7X1KMH2"/>
<reference evidence="3 4" key="1">
    <citation type="submission" date="2020-08" db="EMBL/GenBank/DDBJ databases">
        <title>The genome sequence of type strain Novosphingobium flavum NBRC 111647.</title>
        <authorList>
            <person name="Liu Y."/>
        </authorList>
    </citation>
    <scope>NUCLEOTIDE SEQUENCE [LARGE SCALE GENOMIC DNA]</scope>
    <source>
        <strain evidence="3 4">NBRC 111647</strain>
    </source>
</reference>
<gene>
    <name evidence="3" type="ORF">H7F51_12220</name>
</gene>